<dbReference type="SUPFAM" id="SSF51735">
    <property type="entry name" value="NAD(P)-binding Rossmann-fold domains"/>
    <property type="match status" value="1"/>
</dbReference>
<name>A0A3M0CD68_9PROT</name>
<accession>A0A3M0CD68</accession>
<reference evidence="3 4" key="1">
    <citation type="submission" date="2018-10" db="EMBL/GenBank/DDBJ databases">
        <title>Genomic Encyclopedia of Archaeal and Bacterial Type Strains, Phase II (KMG-II): from individual species to whole genera.</title>
        <authorList>
            <person name="Goeker M."/>
        </authorList>
    </citation>
    <scope>NUCLEOTIDE SEQUENCE [LARGE SCALE GENOMIC DNA]</scope>
    <source>
        <strain evidence="3 4">DSM 25217</strain>
    </source>
</reference>
<evidence type="ECO:0000313" key="4">
    <source>
        <dbReference type="Proteomes" id="UP000271227"/>
    </source>
</evidence>
<dbReference type="RefSeq" id="WP_121938488.1">
    <property type="nucleotide sequence ID" value="NZ_REFR01000011.1"/>
</dbReference>
<dbReference type="GO" id="GO:0016491">
    <property type="term" value="F:oxidoreductase activity"/>
    <property type="evidence" value="ECO:0007669"/>
    <property type="project" value="UniProtKB-KW"/>
</dbReference>
<dbReference type="Proteomes" id="UP000271227">
    <property type="component" value="Unassembled WGS sequence"/>
</dbReference>
<evidence type="ECO:0000313" key="3">
    <source>
        <dbReference type="EMBL" id="RMB07688.1"/>
    </source>
</evidence>
<evidence type="ECO:0000256" key="1">
    <source>
        <dbReference type="ARBA" id="ARBA00023002"/>
    </source>
</evidence>
<dbReference type="PANTHER" id="PTHR14239">
    <property type="entry name" value="DUDULIN-RELATED"/>
    <property type="match status" value="1"/>
</dbReference>
<dbReference type="InterPro" id="IPR036291">
    <property type="entry name" value="NAD(P)-bd_dom_sf"/>
</dbReference>
<dbReference type="Pfam" id="PF03807">
    <property type="entry name" value="F420_oxidored"/>
    <property type="match status" value="1"/>
</dbReference>
<dbReference type="InParanoid" id="A0A3M0CD68"/>
<proteinExistence type="predicted"/>
<dbReference type="InterPro" id="IPR051267">
    <property type="entry name" value="STEAP_metalloreductase"/>
</dbReference>
<comment type="caution">
    <text evidence="3">The sequence shown here is derived from an EMBL/GenBank/DDBJ whole genome shotgun (WGS) entry which is preliminary data.</text>
</comment>
<gene>
    <name evidence="3" type="ORF">BXY39_1775</name>
</gene>
<dbReference type="AlphaFoldDB" id="A0A3M0CD68"/>
<sequence>MKIGIIGAGRLAQTIAHLWIKAGHRVCLSSRHPERLVSLLAELGPGATAGTIDQAADFGDVVMLAMPYTCLDGVLSDIAATVAGKTVIDATNPLKLVEGGASAKLIAETDTSALILQRRLPSSHVVKAFNTMWTGYLEQYADCPHCRACVPFSANDGPSSEIVVGLIQDAGFDPFFVGRLAASRPLDPPSAIWNKVLTCSEVNALLTSQAA</sequence>
<dbReference type="PANTHER" id="PTHR14239:SF10">
    <property type="entry name" value="REDUCTASE"/>
    <property type="match status" value="1"/>
</dbReference>
<protein>
    <recommendedName>
        <fullName evidence="2">Pyrroline-5-carboxylate reductase catalytic N-terminal domain-containing protein</fullName>
    </recommendedName>
</protein>
<evidence type="ECO:0000259" key="2">
    <source>
        <dbReference type="Pfam" id="PF03807"/>
    </source>
</evidence>
<keyword evidence="4" id="KW-1185">Reference proteome</keyword>
<dbReference type="OrthoDB" id="5524287at2"/>
<dbReference type="InterPro" id="IPR028939">
    <property type="entry name" value="P5C_Rdtase_cat_N"/>
</dbReference>
<organism evidence="3 4">
    <name type="scientific">Eilatimonas milleporae</name>
    <dbReference type="NCBI Taxonomy" id="911205"/>
    <lineage>
        <taxon>Bacteria</taxon>
        <taxon>Pseudomonadati</taxon>
        <taxon>Pseudomonadota</taxon>
        <taxon>Alphaproteobacteria</taxon>
        <taxon>Kordiimonadales</taxon>
        <taxon>Kordiimonadaceae</taxon>
        <taxon>Eilatimonas</taxon>
    </lineage>
</organism>
<dbReference type="Gene3D" id="3.40.50.720">
    <property type="entry name" value="NAD(P)-binding Rossmann-like Domain"/>
    <property type="match status" value="1"/>
</dbReference>
<feature type="domain" description="Pyrroline-5-carboxylate reductase catalytic N-terminal" evidence="2">
    <location>
        <begin position="2"/>
        <end position="93"/>
    </location>
</feature>
<dbReference type="EMBL" id="REFR01000011">
    <property type="protein sequence ID" value="RMB07688.1"/>
    <property type="molecule type" value="Genomic_DNA"/>
</dbReference>
<keyword evidence="1" id="KW-0560">Oxidoreductase</keyword>